<dbReference type="Proteomes" id="UP000253940">
    <property type="component" value="Chromosome"/>
</dbReference>
<protein>
    <recommendedName>
        <fullName evidence="4">Helix-turn-helix domain-containing protein</fullName>
    </recommendedName>
</protein>
<dbReference type="RefSeq" id="WP_114900464.1">
    <property type="nucleotide sequence ID" value="NZ_CP031222.1"/>
</dbReference>
<dbReference type="KEGG" id="mbah:HYN46_17090"/>
<organism evidence="1 3">
    <name type="scientific">Aquirhabdus parva</name>
    <dbReference type="NCBI Taxonomy" id="2283318"/>
    <lineage>
        <taxon>Bacteria</taxon>
        <taxon>Pseudomonadati</taxon>
        <taxon>Pseudomonadota</taxon>
        <taxon>Gammaproteobacteria</taxon>
        <taxon>Moraxellales</taxon>
        <taxon>Moraxellaceae</taxon>
        <taxon>Aquirhabdus</taxon>
    </lineage>
</organism>
<evidence type="ECO:0000313" key="3">
    <source>
        <dbReference type="Proteomes" id="UP000253940"/>
    </source>
</evidence>
<evidence type="ECO:0008006" key="4">
    <source>
        <dbReference type="Google" id="ProtNLM"/>
    </source>
</evidence>
<name>A0A345PAP7_9GAMM</name>
<sequence>MSSQKQVSALEKAIAAVGGQANAAAICNISVAAIGRWVKRGHLPRTEYTGETNYAELLAQSVTAQQDSFTSEWLLEHANPSKVYKPQSLALVG</sequence>
<dbReference type="AlphaFoldDB" id="A0A345PAP7"/>
<gene>
    <name evidence="1" type="ORF">HYN46_16845</name>
    <name evidence="2" type="ORF">HYN46_17090</name>
</gene>
<dbReference type="Gene3D" id="1.10.260.40">
    <property type="entry name" value="lambda repressor-like DNA-binding domains"/>
    <property type="match status" value="1"/>
</dbReference>
<dbReference type="InterPro" id="IPR010982">
    <property type="entry name" value="Lambda_DNA-bd_dom_sf"/>
</dbReference>
<proteinExistence type="predicted"/>
<dbReference type="GO" id="GO:0003677">
    <property type="term" value="F:DNA binding"/>
    <property type="evidence" value="ECO:0007669"/>
    <property type="project" value="InterPro"/>
</dbReference>
<evidence type="ECO:0000313" key="2">
    <source>
        <dbReference type="EMBL" id="AXI04400.1"/>
    </source>
</evidence>
<dbReference type="EMBL" id="CP031222">
    <property type="protein sequence ID" value="AXI04400.1"/>
    <property type="molecule type" value="Genomic_DNA"/>
</dbReference>
<accession>A0A345PAP7</accession>
<dbReference type="KEGG" id="mbah:HYN46_16845"/>
<dbReference type="OrthoDB" id="5917957at2"/>
<reference evidence="1 3" key="1">
    <citation type="submission" date="2018-07" db="EMBL/GenBank/DDBJ databases">
        <title>Genome sequencing of Moraxellaceae gen. HYN0046.</title>
        <authorList>
            <person name="Kim M."/>
            <person name="Yi H."/>
        </authorList>
    </citation>
    <scope>NUCLEOTIDE SEQUENCE [LARGE SCALE GENOMIC DNA]</scope>
    <source>
        <strain evidence="1 3">HYN0046</strain>
    </source>
</reference>
<evidence type="ECO:0000313" key="1">
    <source>
        <dbReference type="EMBL" id="AXI04356.1"/>
    </source>
</evidence>
<keyword evidence="3" id="KW-1185">Reference proteome</keyword>
<dbReference type="EMBL" id="CP031222">
    <property type="protein sequence ID" value="AXI04356.1"/>
    <property type="molecule type" value="Genomic_DNA"/>
</dbReference>